<dbReference type="Proteomes" id="UP000324800">
    <property type="component" value="Unassembled WGS sequence"/>
</dbReference>
<evidence type="ECO:0000313" key="1">
    <source>
        <dbReference type="EMBL" id="KAA6361669.1"/>
    </source>
</evidence>
<evidence type="ECO:0000313" key="2">
    <source>
        <dbReference type="Proteomes" id="UP000324800"/>
    </source>
</evidence>
<dbReference type="AlphaFoldDB" id="A0A5J4TUY1"/>
<accession>A0A5J4TUY1</accession>
<name>A0A5J4TUY1_9EUKA</name>
<gene>
    <name evidence="1" type="ORF">EZS28_042804</name>
</gene>
<protein>
    <submittedName>
        <fullName evidence="1">Uncharacterized protein</fullName>
    </submittedName>
</protein>
<reference evidence="1 2" key="1">
    <citation type="submission" date="2019-03" db="EMBL/GenBank/DDBJ databases">
        <title>Single cell metagenomics reveals metabolic interactions within the superorganism composed of flagellate Streblomastix strix and complex community of Bacteroidetes bacteria on its surface.</title>
        <authorList>
            <person name="Treitli S.C."/>
            <person name="Kolisko M."/>
            <person name="Husnik F."/>
            <person name="Keeling P."/>
            <person name="Hampl V."/>
        </authorList>
    </citation>
    <scope>NUCLEOTIDE SEQUENCE [LARGE SCALE GENOMIC DNA]</scope>
    <source>
        <strain evidence="1">ST1C</strain>
    </source>
</reference>
<feature type="non-terminal residue" evidence="1">
    <location>
        <position position="219"/>
    </location>
</feature>
<organism evidence="1 2">
    <name type="scientific">Streblomastix strix</name>
    <dbReference type="NCBI Taxonomy" id="222440"/>
    <lineage>
        <taxon>Eukaryota</taxon>
        <taxon>Metamonada</taxon>
        <taxon>Preaxostyla</taxon>
        <taxon>Oxymonadida</taxon>
        <taxon>Streblomastigidae</taxon>
        <taxon>Streblomastix</taxon>
    </lineage>
</organism>
<dbReference type="EMBL" id="SNRW01025226">
    <property type="protein sequence ID" value="KAA6361669.1"/>
    <property type="molecule type" value="Genomic_DNA"/>
</dbReference>
<sequence length="219" mass="26053">MELYKNDIKSNKVGVIEHKFYIFDDKAVFFVRNKTTGNFKTVSNKINQSTESDNYPTPEYWEDYESIDFDKTKFIFKENRHLTQNYYTNGRLYTVTPRSEDTVYVNELYNISIGRHNEPFWVDISELIPIIVENYLDDLINHIIIETYDGHARENYIKKCFEDTGYCVESINGDEDSIFGIDMKVYKNKKLTYLIQIKPYTAFYKSPKINDALIIDRKR</sequence>
<comment type="caution">
    <text evidence="1">The sequence shown here is derived from an EMBL/GenBank/DDBJ whole genome shotgun (WGS) entry which is preliminary data.</text>
</comment>
<proteinExistence type="predicted"/>